<sequence length="153" mass="17589">MFTVQSKDRNQLWKKLFYHGTQLRELLPNERLCKWFVNALRSTTGVCHEALLTCTAAPQPWNPQLAEFAIRLYFSSKCVQLRCPTLSNGKSVQQLLEFVNRRLNPRNTSSLTFVGEILLCTCDMNTNYLTSNYIEVVTRICFSVSSICSLIIE</sequence>
<name>A0A8T0DA32_9TREM</name>
<organism evidence="1 2">
    <name type="scientific">Paragonimus westermani</name>
    <dbReference type="NCBI Taxonomy" id="34504"/>
    <lineage>
        <taxon>Eukaryota</taxon>
        <taxon>Metazoa</taxon>
        <taxon>Spiralia</taxon>
        <taxon>Lophotrochozoa</taxon>
        <taxon>Platyhelminthes</taxon>
        <taxon>Trematoda</taxon>
        <taxon>Digenea</taxon>
        <taxon>Plagiorchiida</taxon>
        <taxon>Troglotremata</taxon>
        <taxon>Troglotrematidae</taxon>
        <taxon>Paragonimus</taxon>
    </lineage>
</organism>
<keyword evidence="2" id="KW-1185">Reference proteome</keyword>
<dbReference type="Proteomes" id="UP000699462">
    <property type="component" value="Unassembled WGS sequence"/>
</dbReference>
<accession>A0A8T0DA32</accession>
<dbReference type="AlphaFoldDB" id="A0A8T0DA32"/>
<reference evidence="1 2" key="1">
    <citation type="submission" date="2019-07" db="EMBL/GenBank/DDBJ databases">
        <title>Annotation for the trematode Paragonimus westermani.</title>
        <authorList>
            <person name="Choi Y.-J."/>
        </authorList>
    </citation>
    <scope>NUCLEOTIDE SEQUENCE [LARGE SCALE GENOMIC DNA]</scope>
    <source>
        <strain evidence="1">180907_Pwestermani</strain>
    </source>
</reference>
<dbReference type="EMBL" id="JTDF01008986">
    <property type="protein sequence ID" value="KAF8564332.1"/>
    <property type="molecule type" value="Genomic_DNA"/>
</dbReference>
<comment type="caution">
    <text evidence="1">The sequence shown here is derived from an EMBL/GenBank/DDBJ whole genome shotgun (WGS) entry which is preliminary data.</text>
</comment>
<evidence type="ECO:0000313" key="2">
    <source>
        <dbReference type="Proteomes" id="UP000699462"/>
    </source>
</evidence>
<proteinExistence type="predicted"/>
<protein>
    <submittedName>
        <fullName evidence="1">Uncharacterized protein</fullName>
    </submittedName>
</protein>
<gene>
    <name evidence="1" type="ORF">P879_11345</name>
</gene>
<evidence type="ECO:0000313" key="1">
    <source>
        <dbReference type="EMBL" id="KAF8564332.1"/>
    </source>
</evidence>